<feature type="transmembrane region" description="Helical" evidence="1">
    <location>
        <begin position="55"/>
        <end position="72"/>
    </location>
</feature>
<evidence type="ECO:0000313" key="3">
    <source>
        <dbReference type="EMBL" id="MBV4535332.1"/>
    </source>
</evidence>
<feature type="transmembrane region" description="Helical" evidence="1">
    <location>
        <begin position="29"/>
        <end position="49"/>
    </location>
</feature>
<keyword evidence="1" id="KW-1133">Transmembrane helix</keyword>
<sequence>MSEVIQTVIVVALAFVLHWWVKPYPLRKWLGVALVVLGAVGCIALNQTHLLGFDLGLMASFAVPIGVVLFMTRRHYATVD</sequence>
<gene>
    <name evidence="3" type="ORF">HU737_004985</name>
    <name evidence="2" type="ORF">HU737_15955</name>
    <name evidence="4" type="ORF">KW869_08365</name>
</gene>
<reference evidence="3" key="4">
    <citation type="submission" date="2021-06" db="EMBL/GenBank/DDBJ databases">
        <title>Updating the genus Pseudomonas: Description of 43 new species and partition of the Pseudomonas putida group.</title>
        <authorList>
            <person name="Girard L."/>
            <person name="Lood C."/>
            <person name="Vandamme P."/>
            <person name="Rokni-Zadeh H."/>
            <person name="Van Noort V."/>
            <person name="Hofte M."/>
            <person name="Lavigne R."/>
            <person name="De Mot R."/>
        </authorList>
    </citation>
    <scope>NUCLEOTIDE SEQUENCE</scope>
    <source>
        <strain evidence="3">SWRI10</strain>
    </source>
</reference>
<reference evidence="4 5" key="1">
    <citation type="journal article" date="2012" name="Plant Soil">
        <title>Screening of plant growth-promoting traits in arsenic-resistant bacteria isolated from the rhizosphere of soybean plants from Argentinean agricultural soil.</title>
        <authorList>
            <person name="Wevar Oller A.L."/>
            <person name="Talano M.A."/>
            <person name="Agostini E."/>
        </authorList>
    </citation>
    <scope>NUCLEOTIDE SEQUENCE [LARGE SCALE GENOMIC DNA]</scope>
    <source>
        <strain evidence="4 5">AW4</strain>
    </source>
</reference>
<evidence type="ECO:0000313" key="4">
    <source>
        <dbReference type="EMBL" id="MFK5733542.1"/>
    </source>
</evidence>
<organism evidence="2">
    <name type="scientific">Pseudomonas urmiensis</name>
    <dbReference type="NCBI Taxonomy" id="2745493"/>
    <lineage>
        <taxon>Bacteria</taxon>
        <taxon>Pseudomonadati</taxon>
        <taxon>Pseudomonadota</taxon>
        <taxon>Gammaproteobacteria</taxon>
        <taxon>Pseudomonadales</taxon>
        <taxon>Pseudomonadaceae</taxon>
        <taxon>Pseudomonas</taxon>
    </lineage>
</organism>
<reference evidence="4" key="5">
    <citation type="submission" date="2021-07" db="EMBL/GenBank/DDBJ databases">
        <authorList>
            <person name="Wevar Oller A.L."/>
            <person name="Talano M.A."/>
            <person name="Torres Tejerizo G.A."/>
            <person name="Agostini E."/>
        </authorList>
    </citation>
    <scope>NUCLEOTIDE SEQUENCE</scope>
    <source>
        <strain evidence="4">AW4</strain>
    </source>
</reference>
<dbReference type="AlphaFoldDB" id="A0A923G125"/>
<evidence type="ECO:0000313" key="5">
    <source>
        <dbReference type="Proteomes" id="UP001621534"/>
    </source>
</evidence>
<dbReference type="RefSeq" id="WP_186555735.1">
    <property type="nucleotide sequence ID" value="NZ_JABWRE020000001.1"/>
</dbReference>
<keyword evidence="5" id="KW-1185">Reference proteome</keyword>
<protein>
    <submittedName>
        <fullName evidence="2">Uncharacterized protein</fullName>
    </submittedName>
</protein>
<reference evidence="2" key="3">
    <citation type="submission" date="2020-07" db="EMBL/GenBank/DDBJ databases">
        <authorList>
            <person name="Lood C."/>
            <person name="Girard L."/>
        </authorList>
    </citation>
    <scope>NUCLEOTIDE SEQUENCE</scope>
    <source>
        <strain evidence="2">SWRI10</strain>
    </source>
</reference>
<accession>A0A923G125</accession>
<comment type="caution">
    <text evidence="2">The sequence shown here is derived from an EMBL/GenBank/DDBJ whole genome shotgun (WGS) entry which is preliminary data.</text>
</comment>
<feature type="transmembrane region" description="Helical" evidence="1">
    <location>
        <begin position="6"/>
        <end position="22"/>
    </location>
</feature>
<name>A0A923G125_9PSED</name>
<proteinExistence type="predicted"/>
<dbReference type="Proteomes" id="UP001621534">
    <property type="component" value="Unassembled WGS sequence"/>
</dbReference>
<keyword evidence="1" id="KW-0472">Membrane</keyword>
<evidence type="ECO:0000313" key="2">
    <source>
        <dbReference type="EMBL" id="MBC3442186.1"/>
    </source>
</evidence>
<dbReference type="EMBL" id="JABWRE020000001">
    <property type="protein sequence ID" value="MBV4535332.1"/>
    <property type="molecule type" value="Genomic_DNA"/>
</dbReference>
<dbReference type="EMBL" id="JABWRE010000011">
    <property type="protein sequence ID" value="MBC3442186.1"/>
    <property type="molecule type" value="Genomic_DNA"/>
</dbReference>
<dbReference type="EMBL" id="JAHWXS010000007">
    <property type="protein sequence ID" value="MFK5733542.1"/>
    <property type="molecule type" value="Genomic_DNA"/>
</dbReference>
<evidence type="ECO:0000256" key="1">
    <source>
        <dbReference type="SAM" id="Phobius"/>
    </source>
</evidence>
<reference evidence="2" key="2">
    <citation type="journal article" date="2020" name="Microorganisms">
        <title>Reliable Identification of Environmental Pseudomonas Isolates Using the rpoD Gene.</title>
        <authorList>
            <consortium name="The Broad Institute Genome Sequencing Platform"/>
            <person name="Girard L."/>
            <person name="Lood C."/>
            <person name="Rokni-Zadeh H."/>
            <person name="van Noort V."/>
            <person name="Lavigne R."/>
            <person name="De Mot R."/>
        </authorList>
    </citation>
    <scope>NUCLEOTIDE SEQUENCE</scope>
    <source>
        <strain evidence="2">SWRI10</strain>
    </source>
</reference>
<dbReference type="Proteomes" id="UP000599879">
    <property type="component" value="Unassembled WGS sequence"/>
</dbReference>
<keyword evidence="1" id="KW-0812">Transmembrane</keyword>